<evidence type="ECO:0000313" key="5">
    <source>
        <dbReference type="EMBL" id="EOD00337.1"/>
    </source>
</evidence>
<reference evidence="5 6" key="1">
    <citation type="journal article" date="2015" name="Geomicrobiol. J.">
        <title>Caldisalinibacter kiritimatiensis gen. nov., sp. nov., a moderately thermohalophilic thiosulfate-reducing bacterium from a hypersaline microbial mat.</title>
        <authorList>
            <person name="Ben Hania W."/>
            <person name="Joseph M."/>
            <person name="Fiebig A."/>
            <person name="Bunk B."/>
            <person name="Klenk H.-P."/>
            <person name="Fardeau M.-L."/>
            <person name="Spring S."/>
        </authorList>
    </citation>
    <scope>NUCLEOTIDE SEQUENCE [LARGE SCALE GENOMIC DNA]</scope>
    <source>
        <strain evidence="5 6">L21-TH-D2</strain>
    </source>
</reference>
<dbReference type="Gene3D" id="3.40.630.190">
    <property type="entry name" value="LCP protein"/>
    <property type="match status" value="1"/>
</dbReference>
<evidence type="ECO:0000313" key="6">
    <source>
        <dbReference type="Proteomes" id="UP000013378"/>
    </source>
</evidence>
<dbReference type="RefSeq" id="WP_006313879.1">
    <property type="nucleotide sequence ID" value="NZ_ARZA01000186.1"/>
</dbReference>
<dbReference type="eggNOG" id="COG1316">
    <property type="taxonomic scope" value="Bacteria"/>
</dbReference>
<proteinExistence type="inferred from homology"/>
<feature type="signal peptide" evidence="3">
    <location>
        <begin position="1"/>
        <end position="34"/>
    </location>
</feature>
<keyword evidence="6" id="KW-1185">Reference proteome</keyword>
<keyword evidence="3" id="KW-0732">Signal</keyword>
<dbReference type="AlphaFoldDB" id="R1AUL7"/>
<evidence type="ECO:0000256" key="1">
    <source>
        <dbReference type="ARBA" id="ARBA00006068"/>
    </source>
</evidence>
<evidence type="ECO:0000256" key="2">
    <source>
        <dbReference type="SAM" id="MobiDB-lite"/>
    </source>
</evidence>
<dbReference type="PANTHER" id="PTHR33392:SF6">
    <property type="entry name" value="POLYISOPRENYL-TEICHOIC ACID--PEPTIDOGLYCAN TEICHOIC ACID TRANSFERASE TAGU"/>
    <property type="match status" value="1"/>
</dbReference>
<name>R1AUL7_9FIRM</name>
<accession>R1AUL7</accession>
<dbReference type="NCBIfam" id="TIGR00350">
    <property type="entry name" value="lytR_cpsA_psr"/>
    <property type="match status" value="1"/>
</dbReference>
<dbReference type="InterPro" id="IPR004474">
    <property type="entry name" value="LytR_CpsA_psr"/>
</dbReference>
<gene>
    <name evidence="5" type="ORF">L21TH_1636</name>
</gene>
<sequence length="332" mass="37492">MKHFFKVFSIVFLCCLLALGSMFAAFLYFSSAQAGDNNSEQTNISENASEGGKETESEESKEPDDPLQKAIKESKRLNVLLLGLEGPRTDTIIFASFDPVTKKVDMISIPRDTYWHREGFDEADKRKINAVYGDWGVNGTKRAIESLLGGVPIHHYVKVTYKGVEEIVDSLGGVEVNVPFHMKYEDPTDDPPLVIDIPKGHQLLNGEQAVKFLRFRKSNDGKTGYRDGDLGRIRAQQQFIKSAIRKSLSYRLPIVARTVYKYVKTDVGITDVMKYVNDVIGIKLDNVSMTTLPGRPIYKFGLSYYSYDKDKVRELIMDIYNAEDEQDVESAQ</sequence>
<feature type="chain" id="PRO_5004345744" evidence="3">
    <location>
        <begin position="35"/>
        <end position="332"/>
    </location>
</feature>
<dbReference type="EMBL" id="ARZA01000186">
    <property type="protein sequence ID" value="EOD00337.1"/>
    <property type="molecule type" value="Genomic_DNA"/>
</dbReference>
<feature type="domain" description="Cell envelope-related transcriptional attenuator" evidence="4">
    <location>
        <begin position="88"/>
        <end position="247"/>
    </location>
</feature>
<dbReference type="OrthoDB" id="305468at2"/>
<dbReference type="Pfam" id="PF03816">
    <property type="entry name" value="LytR_cpsA_psr"/>
    <property type="match status" value="1"/>
</dbReference>
<comment type="similarity">
    <text evidence="1">Belongs to the LytR/CpsA/Psr (LCP) family.</text>
</comment>
<dbReference type="InterPro" id="IPR050922">
    <property type="entry name" value="LytR/CpsA/Psr_CW_biosynth"/>
</dbReference>
<organism evidence="5 6">
    <name type="scientific">Caldisalinibacter kiritimatiensis</name>
    <dbReference type="NCBI Taxonomy" id="1304284"/>
    <lineage>
        <taxon>Bacteria</taxon>
        <taxon>Bacillati</taxon>
        <taxon>Bacillota</taxon>
        <taxon>Tissierellia</taxon>
        <taxon>Tissierellales</taxon>
        <taxon>Thermohalobacteraceae</taxon>
        <taxon>Caldisalinibacter</taxon>
    </lineage>
</organism>
<dbReference type="PANTHER" id="PTHR33392">
    <property type="entry name" value="POLYISOPRENYL-TEICHOIC ACID--PEPTIDOGLYCAN TEICHOIC ACID TRANSFERASE TAGU"/>
    <property type="match status" value="1"/>
</dbReference>
<evidence type="ECO:0000259" key="4">
    <source>
        <dbReference type="Pfam" id="PF03816"/>
    </source>
</evidence>
<dbReference type="STRING" id="1304284.L21TH_1636"/>
<protein>
    <submittedName>
        <fullName evidence="5">Cell envelope-associated transcriptional attenuator LytR-CpsA-Psr, subfamily M</fullName>
    </submittedName>
</protein>
<feature type="region of interest" description="Disordered" evidence="2">
    <location>
        <begin position="36"/>
        <end position="68"/>
    </location>
</feature>
<evidence type="ECO:0000256" key="3">
    <source>
        <dbReference type="SAM" id="SignalP"/>
    </source>
</evidence>
<comment type="caution">
    <text evidence="5">The sequence shown here is derived from an EMBL/GenBank/DDBJ whole genome shotgun (WGS) entry which is preliminary data.</text>
</comment>
<feature type="compositionally biased region" description="Basic and acidic residues" evidence="2">
    <location>
        <begin position="51"/>
        <end position="68"/>
    </location>
</feature>
<feature type="compositionally biased region" description="Polar residues" evidence="2">
    <location>
        <begin position="36"/>
        <end position="48"/>
    </location>
</feature>
<dbReference type="Proteomes" id="UP000013378">
    <property type="component" value="Unassembled WGS sequence"/>
</dbReference>